<evidence type="ECO:0000313" key="1">
    <source>
        <dbReference type="EMBL" id="JAD37035.1"/>
    </source>
</evidence>
<reference evidence="1" key="1">
    <citation type="submission" date="2014-09" db="EMBL/GenBank/DDBJ databases">
        <authorList>
            <person name="Magalhaes I.L.F."/>
            <person name="Oliveira U."/>
            <person name="Santos F.R."/>
            <person name="Vidigal T.H.D.A."/>
            <person name="Brescovit A.D."/>
            <person name="Santos A.J."/>
        </authorList>
    </citation>
    <scope>NUCLEOTIDE SEQUENCE</scope>
    <source>
        <tissue evidence="1">Shoot tissue taken approximately 20 cm above the soil surface</tissue>
    </source>
</reference>
<proteinExistence type="predicted"/>
<dbReference type="EMBL" id="GBRH01260860">
    <property type="protein sequence ID" value="JAD37035.1"/>
    <property type="molecule type" value="Transcribed_RNA"/>
</dbReference>
<sequence length="22" mass="2571">MYISWGWMSQLGVPCPPYIVWG</sequence>
<protein>
    <submittedName>
        <fullName evidence="1">Uncharacterized protein</fullName>
    </submittedName>
</protein>
<organism evidence="1">
    <name type="scientific">Arundo donax</name>
    <name type="common">Giant reed</name>
    <name type="synonym">Donax arundinaceus</name>
    <dbReference type="NCBI Taxonomy" id="35708"/>
    <lineage>
        <taxon>Eukaryota</taxon>
        <taxon>Viridiplantae</taxon>
        <taxon>Streptophyta</taxon>
        <taxon>Embryophyta</taxon>
        <taxon>Tracheophyta</taxon>
        <taxon>Spermatophyta</taxon>
        <taxon>Magnoliopsida</taxon>
        <taxon>Liliopsida</taxon>
        <taxon>Poales</taxon>
        <taxon>Poaceae</taxon>
        <taxon>PACMAD clade</taxon>
        <taxon>Arundinoideae</taxon>
        <taxon>Arundineae</taxon>
        <taxon>Arundo</taxon>
    </lineage>
</organism>
<dbReference type="AlphaFoldDB" id="A0A0A8ZJV9"/>
<reference evidence="1" key="2">
    <citation type="journal article" date="2015" name="Data Brief">
        <title>Shoot transcriptome of the giant reed, Arundo donax.</title>
        <authorList>
            <person name="Barrero R.A."/>
            <person name="Guerrero F.D."/>
            <person name="Moolhuijzen P."/>
            <person name="Goolsby J.A."/>
            <person name="Tidwell J."/>
            <person name="Bellgard S.E."/>
            <person name="Bellgard M.I."/>
        </authorList>
    </citation>
    <scope>NUCLEOTIDE SEQUENCE</scope>
    <source>
        <tissue evidence="1">Shoot tissue taken approximately 20 cm above the soil surface</tissue>
    </source>
</reference>
<name>A0A0A8ZJV9_ARUDO</name>
<accession>A0A0A8ZJV9</accession>